<reference evidence="9" key="1">
    <citation type="submission" date="2016-12" db="EMBL/GenBank/DDBJ databases">
        <title>Comparative genomics of four Isosphaeraceae planctomycetes: a common pool of plasmids and glycoside hydrolase genes.</title>
        <authorList>
            <person name="Ivanova A."/>
        </authorList>
    </citation>
    <scope>NUCLEOTIDE SEQUENCE [LARGE SCALE GENOMIC DNA]</scope>
    <source>
        <strain evidence="9">PX4</strain>
    </source>
</reference>
<dbReference type="GO" id="GO:0046872">
    <property type="term" value="F:metal ion binding"/>
    <property type="evidence" value="ECO:0007669"/>
    <property type="project" value="UniProtKB-KW"/>
</dbReference>
<dbReference type="GO" id="GO:0008237">
    <property type="term" value="F:metallopeptidase activity"/>
    <property type="evidence" value="ECO:0007669"/>
    <property type="project" value="UniProtKB-KW"/>
</dbReference>
<dbReference type="Proteomes" id="UP000186309">
    <property type="component" value="Chromosome"/>
</dbReference>
<dbReference type="InterPro" id="IPR000587">
    <property type="entry name" value="Creatinase_N"/>
</dbReference>
<protein>
    <submittedName>
        <fullName evidence="8">Aminopeptidase YpdF</fullName>
        <ecNumber evidence="8">3.4.11.-</ecNumber>
    </submittedName>
</protein>
<evidence type="ECO:0000256" key="2">
    <source>
        <dbReference type="ARBA" id="ARBA00022723"/>
    </source>
</evidence>
<dbReference type="Gene3D" id="3.40.350.10">
    <property type="entry name" value="Creatinase/prolidase N-terminal domain"/>
    <property type="match status" value="1"/>
</dbReference>
<dbReference type="Pfam" id="PF01321">
    <property type="entry name" value="Creatinase_N"/>
    <property type="match status" value="1"/>
</dbReference>
<dbReference type="InterPro" id="IPR029149">
    <property type="entry name" value="Creatin/AminoP/Spt16_N"/>
</dbReference>
<dbReference type="CDD" id="cd01092">
    <property type="entry name" value="APP-like"/>
    <property type="match status" value="1"/>
</dbReference>
<evidence type="ECO:0000259" key="7">
    <source>
        <dbReference type="Pfam" id="PF01321"/>
    </source>
</evidence>
<dbReference type="PANTHER" id="PTHR46112">
    <property type="entry name" value="AMINOPEPTIDASE"/>
    <property type="match status" value="1"/>
</dbReference>
<dbReference type="STRING" id="1387353.BSF38_00108"/>
<dbReference type="RefSeq" id="WP_076342985.1">
    <property type="nucleotide sequence ID" value="NZ_CP019082.1"/>
</dbReference>
<feature type="domain" description="Peptidase M24" evidence="6">
    <location>
        <begin position="142"/>
        <end position="345"/>
    </location>
</feature>
<proteinExistence type="inferred from homology"/>
<name>A0A1U7CIH4_9BACT</name>
<evidence type="ECO:0000313" key="8">
    <source>
        <dbReference type="EMBL" id="APW58707.1"/>
    </source>
</evidence>
<evidence type="ECO:0000259" key="6">
    <source>
        <dbReference type="Pfam" id="PF00557"/>
    </source>
</evidence>
<evidence type="ECO:0000256" key="3">
    <source>
        <dbReference type="ARBA" id="ARBA00022801"/>
    </source>
</evidence>
<keyword evidence="1" id="KW-0645">Protease</keyword>
<keyword evidence="3 8" id="KW-0378">Hydrolase</keyword>
<dbReference type="InterPro" id="IPR036005">
    <property type="entry name" value="Creatinase/aminopeptidase-like"/>
</dbReference>
<dbReference type="PANTHER" id="PTHR46112:SF3">
    <property type="entry name" value="AMINOPEPTIDASE YPDF"/>
    <property type="match status" value="1"/>
</dbReference>
<evidence type="ECO:0000256" key="4">
    <source>
        <dbReference type="ARBA" id="ARBA00023049"/>
    </source>
</evidence>
<sequence length="363" mass="39885">MDRILLRRDKLRARLAAENLDALLVVHPTNVGYLTGFSGDSTLLLAGRDRDVILSDGRFTTQLEQECPGLEAVIRPAVQSMNQAVAQTVKGLGIRRLGFESSYLSVADWDFLKRELTSCDLISTCDHVETLRAVKDEIEIAEIREAVAFAQHAFVKLRASLVEGETEKQVADRLEAFLREFGATGSSFPPIVAVGRRAALPHARPTAETRIGDDDFVLIDWGATGRPYKSDLTRMVVTGKVTPEFEKVYRTVLTAQERAIAAIRPGVKAQDVDAEARSVIEQAGFGRFFDHGLGHGIGMDIHEAPRLRKESPTILEPGMVVTVEPGVYLPEWGGVRIEDDVLVTPDGCEVLSDLPKALDAMRL</sequence>
<dbReference type="GO" id="GO:0006508">
    <property type="term" value="P:proteolysis"/>
    <property type="evidence" value="ECO:0007669"/>
    <property type="project" value="UniProtKB-KW"/>
</dbReference>
<evidence type="ECO:0000313" key="9">
    <source>
        <dbReference type="Proteomes" id="UP000186309"/>
    </source>
</evidence>
<accession>A0A1U7CIH4</accession>
<keyword evidence="2 5" id="KW-0479">Metal-binding</keyword>
<comment type="similarity">
    <text evidence="5">Belongs to the peptidase M24B family.</text>
</comment>
<feature type="domain" description="Creatinase N-terminal" evidence="7">
    <location>
        <begin position="7"/>
        <end position="134"/>
    </location>
</feature>
<evidence type="ECO:0000256" key="1">
    <source>
        <dbReference type="ARBA" id="ARBA00022670"/>
    </source>
</evidence>
<dbReference type="OrthoDB" id="9806388at2"/>
<dbReference type="Pfam" id="PF00557">
    <property type="entry name" value="Peptidase_M24"/>
    <property type="match status" value="1"/>
</dbReference>
<keyword evidence="8" id="KW-0031">Aminopeptidase</keyword>
<dbReference type="KEGG" id="pbor:BSF38_00108"/>
<organism evidence="8 9">
    <name type="scientific">Paludisphaera borealis</name>
    <dbReference type="NCBI Taxonomy" id="1387353"/>
    <lineage>
        <taxon>Bacteria</taxon>
        <taxon>Pseudomonadati</taxon>
        <taxon>Planctomycetota</taxon>
        <taxon>Planctomycetia</taxon>
        <taxon>Isosphaerales</taxon>
        <taxon>Isosphaeraceae</taxon>
        <taxon>Paludisphaera</taxon>
    </lineage>
</organism>
<dbReference type="SUPFAM" id="SSF55920">
    <property type="entry name" value="Creatinase/aminopeptidase"/>
    <property type="match status" value="1"/>
</dbReference>
<keyword evidence="9" id="KW-1185">Reference proteome</keyword>
<dbReference type="EC" id="3.4.11.-" evidence="8"/>
<dbReference type="SUPFAM" id="SSF53092">
    <property type="entry name" value="Creatinase/prolidase N-terminal domain"/>
    <property type="match status" value="1"/>
</dbReference>
<evidence type="ECO:0000256" key="5">
    <source>
        <dbReference type="RuleBase" id="RU000590"/>
    </source>
</evidence>
<dbReference type="AlphaFoldDB" id="A0A1U7CIH4"/>
<dbReference type="InterPro" id="IPR001131">
    <property type="entry name" value="Peptidase_M24B_aminopep-P_CS"/>
</dbReference>
<dbReference type="InterPro" id="IPR050659">
    <property type="entry name" value="Peptidase_M24B"/>
</dbReference>
<dbReference type="InterPro" id="IPR000994">
    <property type="entry name" value="Pept_M24"/>
</dbReference>
<dbReference type="PROSITE" id="PS00491">
    <property type="entry name" value="PROLINE_PEPTIDASE"/>
    <property type="match status" value="1"/>
</dbReference>
<dbReference type="GO" id="GO:0004177">
    <property type="term" value="F:aminopeptidase activity"/>
    <property type="evidence" value="ECO:0007669"/>
    <property type="project" value="UniProtKB-KW"/>
</dbReference>
<dbReference type="Gene3D" id="3.90.230.10">
    <property type="entry name" value="Creatinase/methionine aminopeptidase superfamily"/>
    <property type="match status" value="1"/>
</dbReference>
<gene>
    <name evidence="8" type="primary">ypdF</name>
    <name evidence="8" type="ORF">BSF38_00108</name>
</gene>
<keyword evidence="4" id="KW-0482">Metalloprotease</keyword>
<dbReference type="EMBL" id="CP019082">
    <property type="protein sequence ID" value="APW58707.1"/>
    <property type="molecule type" value="Genomic_DNA"/>
</dbReference>